<dbReference type="Proteomes" id="UP000281112">
    <property type="component" value="Unassembled WGS sequence"/>
</dbReference>
<evidence type="ECO:0000313" key="3">
    <source>
        <dbReference type="Proteomes" id="UP000281112"/>
    </source>
</evidence>
<feature type="transmembrane region" description="Helical" evidence="1">
    <location>
        <begin position="47"/>
        <end position="68"/>
    </location>
</feature>
<keyword evidence="1" id="KW-0812">Transmembrane</keyword>
<keyword evidence="1" id="KW-1133">Transmembrane helix</keyword>
<dbReference type="Pfam" id="PF12292">
    <property type="entry name" value="DUF3624"/>
    <property type="match status" value="1"/>
</dbReference>
<name>A0A3N9U1D8_9VIBR</name>
<evidence type="ECO:0000256" key="1">
    <source>
        <dbReference type="SAM" id="Phobius"/>
    </source>
</evidence>
<dbReference type="OrthoDB" id="5589052at2"/>
<dbReference type="AlphaFoldDB" id="A0A3N9U1D8"/>
<gene>
    <name evidence="2" type="ORF">EES38_18830</name>
</gene>
<sequence>MGCQTCSSHWFWKKIGRCVQCMIQLSILSLLFWPVWIFWGSHQPKSIGSITLLFFGAACHGLLLLHLLMKFIILPFKK</sequence>
<dbReference type="RefSeq" id="WP_124938756.1">
    <property type="nucleotide sequence ID" value="NZ_RJVQ01000011.1"/>
</dbReference>
<organism evidence="2 3">
    <name type="scientific">Vibrio viridaestus</name>
    <dbReference type="NCBI Taxonomy" id="2487322"/>
    <lineage>
        <taxon>Bacteria</taxon>
        <taxon>Pseudomonadati</taxon>
        <taxon>Pseudomonadota</taxon>
        <taxon>Gammaproteobacteria</taxon>
        <taxon>Vibrionales</taxon>
        <taxon>Vibrionaceae</taxon>
        <taxon>Vibrio</taxon>
    </lineage>
</organism>
<evidence type="ECO:0000313" key="2">
    <source>
        <dbReference type="EMBL" id="RQW61656.1"/>
    </source>
</evidence>
<proteinExistence type="predicted"/>
<reference evidence="2 3" key="1">
    <citation type="submission" date="2018-11" db="EMBL/GenBank/DDBJ databases">
        <title>Vibrio LJC006 sp. nov., isolated from seawater during the bloom of the enteromorpha.</title>
        <authorList>
            <person name="Liang J."/>
        </authorList>
    </citation>
    <scope>NUCLEOTIDE SEQUENCE [LARGE SCALE GENOMIC DNA]</scope>
    <source>
        <strain evidence="2 3">LJC006</strain>
    </source>
</reference>
<keyword evidence="1" id="KW-0472">Membrane</keyword>
<comment type="caution">
    <text evidence="2">The sequence shown here is derived from an EMBL/GenBank/DDBJ whole genome shotgun (WGS) entry which is preliminary data.</text>
</comment>
<dbReference type="InterPro" id="IPR022072">
    <property type="entry name" value="DUF3624"/>
</dbReference>
<accession>A0A3N9U1D8</accession>
<keyword evidence="3" id="KW-1185">Reference proteome</keyword>
<dbReference type="EMBL" id="RJVQ01000011">
    <property type="protein sequence ID" value="RQW61656.1"/>
    <property type="molecule type" value="Genomic_DNA"/>
</dbReference>
<protein>
    <submittedName>
        <fullName evidence="2">DUF3624 domain-containing protein</fullName>
    </submittedName>
</protein>
<feature type="transmembrane region" description="Helical" evidence="1">
    <location>
        <begin position="21"/>
        <end position="41"/>
    </location>
</feature>